<keyword evidence="13" id="KW-1185">Reference proteome</keyword>
<reference evidence="12" key="1">
    <citation type="submission" date="2021-04" db="EMBL/GenBank/DDBJ databases">
        <title>Oceanospirillales bacteria with DddD are important DMSP degraders in coastal seawater.</title>
        <authorList>
            <person name="Liu J."/>
        </authorList>
    </citation>
    <scope>NUCLEOTIDE SEQUENCE</scope>
    <source>
        <strain evidence="12">D13-1</strain>
    </source>
</reference>
<keyword evidence="2 8" id="KW-0813">Transport</keyword>
<proteinExistence type="inferred from homology"/>
<keyword evidence="5 8" id="KW-0653">Protein transport</keyword>
<keyword evidence="7 10" id="KW-0472">Membrane</keyword>
<evidence type="ECO:0000313" key="12">
    <source>
        <dbReference type="EMBL" id="UTW10077.1"/>
    </source>
</evidence>
<evidence type="ECO:0000256" key="10">
    <source>
        <dbReference type="SAM" id="Phobius"/>
    </source>
</evidence>
<evidence type="ECO:0000256" key="1">
    <source>
        <dbReference type="ARBA" id="ARBA00004651"/>
    </source>
</evidence>
<feature type="compositionally biased region" description="Polar residues" evidence="9">
    <location>
        <begin position="23"/>
        <end position="42"/>
    </location>
</feature>
<dbReference type="RefSeq" id="WP_255852082.1">
    <property type="nucleotide sequence ID" value="NZ_CP073347.1"/>
</dbReference>
<comment type="subcellular location">
    <subcellularLocation>
        <location evidence="1">Cell membrane</location>
        <topology evidence="1">Multi-pass membrane protein</topology>
    </subcellularLocation>
    <subcellularLocation>
        <location evidence="8">Membrane</location>
        <topology evidence="8">Multi-pass membrane protein</topology>
    </subcellularLocation>
</comment>
<feature type="transmembrane region" description="Helical" evidence="10">
    <location>
        <begin position="87"/>
        <end position="107"/>
    </location>
</feature>
<comment type="similarity">
    <text evidence="8">Belongs to the exbB/tolQ family.</text>
</comment>
<evidence type="ECO:0000256" key="4">
    <source>
        <dbReference type="ARBA" id="ARBA00022692"/>
    </source>
</evidence>
<feature type="region of interest" description="Disordered" evidence="9">
    <location>
        <begin position="1"/>
        <end position="42"/>
    </location>
</feature>
<protein>
    <submittedName>
        <fullName evidence="12">MotA/TolQ/ExbB proton channel family protein</fullName>
    </submittedName>
</protein>
<evidence type="ECO:0000256" key="6">
    <source>
        <dbReference type="ARBA" id="ARBA00022989"/>
    </source>
</evidence>
<accession>A0ABY5HCK0</accession>
<keyword evidence="6 10" id="KW-1133">Transmembrane helix</keyword>
<evidence type="ECO:0000313" key="13">
    <source>
        <dbReference type="Proteomes" id="UP001058461"/>
    </source>
</evidence>
<evidence type="ECO:0000256" key="7">
    <source>
        <dbReference type="ARBA" id="ARBA00023136"/>
    </source>
</evidence>
<sequence>METATPVAQEANIQGAPTPHAPTDTSASLPNSPASETADTATTGLAPTEQPAADAVTGLPVPDSLNGVEPLTLLDQLQQFLSVGGPVVWILLGFSVIALSILLLKIWQFTLLRPESSPRLEHSLKLWRASRCDEALETIKGQGPINEVVSLAMTGLQNGGDSPRLRDELERVATLRLNQLRAFLRPLEVIAMLSPLLGLLGTVLGMIGAFQQMEAAGNQVDPSVLSGGIWQALLTTAVGIAVAIPVTLAHSWLERKTERVAALMSDTVTRVFTSAPPLKTAQENTENLRHAA</sequence>
<evidence type="ECO:0000256" key="2">
    <source>
        <dbReference type="ARBA" id="ARBA00022448"/>
    </source>
</evidence>
<dbReference type="EMBL" id="CP073347">
    <property type="protein sequence ID" value="UTW10077.1"/>
    <property type="molecule type" value="Genomic_DNA"/>
</dbReference>
<organism evidence="12 13">
    <name type="scientific">Marinobacterium rhizophilum</name>
    <dbReference type="NCBI Taxonomy" id="420402"/>
    <lineage>
        <taxon>Bacteria</taxon>
        <taxon>Pseudomonadati</taxon>
        <taxon>Pseudomonadota</taxon>
        <taxon>Gammaproteobacteria</taxon>
        <taxon>Oceanospirillales</taxon>
        <taxon>Oceanospirillaceae</taxon>
        <taxon>Marinobacterium</taxon>
    </lineage>
</organism>
<evidence type="ECO:0000256" key="5">
    <source>
        <dbReference type="ARBA" id="ARBA00022927"/>
    </source>
</evidence>
<name>A0ABY5HCK0_9GAMM</name>
<dbReference type="Proteomes" id="UP001058461">
    <property type="component" value="Chromosome"/>
</dbReference>
<dbReference type="InterPro" id="IPR050790">
    <property type="entry name" value="ExbB/TolQ_transport"/>
</dbReference>
<evidence type="ECO:0000259" key="11">
    <source>
        <dbReference type="Pfam" id="PF01618"/>
    </source>
</evidence>
<dbReference type="PANTHER" id="PTHR30625">
    <property type="entry name" value="PROTEIN TOLQ"/>
    <property type="match status" value="1"/>
</dbReference>
<evidence type="ECO:0000256" key="3">
    <source>
        <dbReference type="ARBA" id="ARBA00022475"/>
    </source>
</evidence>
<evidence type="ECO:0000256" key="9">
    <source>
        <dbReference type="SAM" id="MobiDB-lite"/>
    </source>
</evidence>
<keyword evidence="3" id="KW-1003">Cell membrane</keyword>
<feature type="domain" description="MotA/TolQ/ExbB proton channel" evidence="11">
    <location>
        <begin position="146"/>
        <end position="264"/>
    </location>
</feature>
<gene>
    <name evidence="12" type="ORF">KDW95_12195</name>
</gene>
<keyword evidence="4 10" id="KW-0812">Transmembrane</keyword>
<dbReference type="InterPro" id="IPR002898">
    <property type="entry name" value="MotA_ExbB_proton_chnl"/>
</dbReference>
<dbReference type="PANTHER" id="PTHR30625:SF15">
    <property type="entry name" value="BIOPOLYMER TRANSPORT PROTEIN EXBB"/>
    <property type="match status" value="1"/>
</dbReference>
<evidence type="ECO:0000256" key="8">
    <source>
        <dbReference type="RuleBase" id="RU004057"/>
    </source>
</evidence>
<feature type="transmembrane region" description="Helical" evidence="10">
    <location>
        <begin position="189"/>
        <end position="209"/>
    </location>
</feature>
<dbReference type="Pfam" id="PF01618">
    <property type="entry name" value="MotA_ExbB"/>
    <property type="match status" value="1"/>
</dbReference>
<feature type="transmembrane region" description="Helical" evidence="10">
    <location>
        <begin position="229"/>
        <end position="249"/>
    </location>
</feature>